<feature type="region of interest" description="Disordered" evidence="1">
    <location>
        <begin position="1"/>
        <end position="60"/>
    </location>
</feature>
<evidence type="ECO:0000313" key="2">
    <source>
        <dbReference type="EMBL" id="KPP57245.1"/>
    </source>
</evidence>
<name>A0A0P7UE84_SCLFO</name>
<sequence>MEPTCRKDKEKPKPKETPNRGERAKHKSAQHELKQRQRAEVRPPCLPPSLPVLRGAALPV</sequence>
<dbReference type="AlphaFoldDB" id="A0A0P7UE84"/>
<dbReference type="STRING" id="113540.ENSSFOP00015058936"/>
<feature type="compositionally biased region" description="Basic and acidic residues" evidence="1">
    <location>
        <begin position="1"/>
        <end position="22"/>
    </location>
</feature>
<comment type="caution">
    <text evidence="2">The sequence shown here is derived from an EMBL/GenBank/DDBJ whole genome shotgun (WGS) entry which is preliminary data.</text>
</comment>
<gene>
    <name evidence="2" type="ORF">Z043_125054</name>
</gene>
<feature type="compositionally biased region" description="Basic and acidic residues" evidence="1">
    <location>
        <begin position="29"/>
        <end position="41"/>
    </location>
</feature>
<evidence type="ECO:0000313" key="3">
    <source>
        <dbReference type="Proteomes" id="UP000034805"/>
    </source>
</evidence>
<dbReference type="InterPro" id="IPR031378">
    <property type="entry name" value="SVBP"/>
</dbReference>
<proteinExistence type="predicted"/>
<protein>
    <submittedName>
        <fullName evidence="2">Uncharacterized protein</fullName>
    </submittedName>
</protein>
<dbReference type="Proteomes" id="UP000034805">
    <property type="component" value="Unassembled WGS sequence"/>
</dbReference>
<dbReference type="EMBL" id="JARO02017078">
    <property type="protein sequence ID" value="KPP57245.1"/>
    <property type="molecule type" value="Genomic_DNA"/>
</dbReference>
<organism evidence="2 3">
    <name type="scientific">Scleropages formosus</name>
    <name type="common">Asian bonytongue</name>
    <name type="synonym">Osteoglossum formosum</name>
    <dbReference type="NCBI Taxonomy" id="113540"/>
    <lineage>
        <taxon>Eukaryota</taxon>
        <taxon>Metazoa</taxon>
        <taxon>Chordata</taxon>
        <taxon>Craniata</taxon>
        <taxon>Vertebrata</taxon>
        <taxon>Euteleostomi</taxon>
        <taxon>Actinopterygii</taxon>
        <taxon>Neopterygii</taxon>
        <taxon>Teleostei</taxon>
        <taxon>Osteoglossocephala</taxon>
        <taxon>Osteoglossomorpha</taxon>
        <taxon>Osteoglossiformes</taxon>
        <taxon>Osteoglossidae</taxon>
        <taxon>Scleropages</taxon>
    </lineage>
</organism>
<evidence type="ECO:0000256" key="1">
    <source>
        <dbReference type="SAM" id="MobiDB-lite"/>
    </source>
</evidence>
<dbReference type="Pfam" id="PF15674">
    <property type="entry name" value="CCDC23"/>
    <property type="match status" value="1"/>
</dbReference>
<reference evidence="2 3" key="1">
    <citation type="submission" date="2015-08" db="EMBL/GenBank/DDBJ databases">
        <title>The genome of the Asian arowana (Scleropages formosus).</title>
        <authorList>
            <person name="Tan M.H."/>
            <person name="Gan H.M."/>
            <person name="Croft L.J."/>
            <person name="Austin C.M."/>
        </authorList>
    </citation>
    <scope>NUCLEOTIDE SEQUENCE [LARGE SCALE GENOMIC DNA]</scope>
    <source>
        <strain evidence="2">Aro1</strain>
    </source>
</reference>
<accession>A0A0P7UE84</accession>